<dbReference type="SUPFAM" id="SSF55550">
    <property type="entry name" value="SH2 domain"/>
    <property type="match status" value="1"/>
</dbReference>
<evidence type="ECO:0000259" key="3">
    <source>
        <dbReference type="PROSITE" id="PS50001"/>
    </source>
</evidence>
<sequence length="345" mass="38097">ISILRQQVPGSFLIRDSTTYKDAFGLAVKVATLPPKVTPKSNDLQSELVRHYLIEAVNTPTKGVRLKGFASEPVFPSLAALINRHTQDALALPCRLILPAIPTTPLPHGYKPPPQIVTGLPPNTTDTTISNHISQSNNQYISKVDSATGPVSELGSVIMDNVEIDCTKSVTNTSTMGIEGLPFECVIKDEHHKPVMSQSLLNQGMIYTCKVVVGGNQQETLDPGFVLFGTPQKGVPVILRDLMIPDRFNPISPTYRCFMLGSVDTPQWNNELCFSRAVDQLIPLETLTASECDHGISRVRYSDIQLHVSAHDGITIIDLLRRLFLRRHLPNNILLYCGIETRKKE</sequence>
<dbReference type="InterPro" id="IPR051484">
    <property type="entry name" value="Tensin_PTEN_phosphatase"/>
</dbReference>
<reference evidence="6" key="1">
    <citation type="submission" date="2016-06" db="UniProtKB">
        <authorList>
            <consortium name="WormBaseParasite"/>
        </authorList>
    </citation>
    <scope>IDENTIFICATION</scope>
</reference>
<dbReference type="InterPro" id="IPR011993">
    <property type="entry name" value="PH-like_dom_sf"/>
</dbReference>
<dbReference type="STRING" id="6186.A0A183JEE3"/>
<dbReference type="PANTHER" id="PTHR45734">
    <property type="entry name" value="TENSIN"/>
    <property type="match status" value="1"/>
</dbReference>
<proteinExistence type="predicted"/>
<protein>
    <submittedName>
        <fullName evidence="6">SH2 domain-containing protein</fullName>
    </submittedName>
</protein>
<keyword evidence="5" id="KW-1185">Reference proteome</keyword>
<gene>
    <name evidence="4" type="ORF">SCUD_LOCUS1056</name>
</gene>
<feature type="domain" description="SH2" evidence="3">
    <location>
        <begin position="1"/>
        <end position="100"/>
    </location>
</feature>
<dbReference type="SMART" id="SM00252">
    <property type="entry name" value="SH2"/>
    <property type="match status" value="1"/>
</dbReference>
<dbReference type="InterPro" id="IPR036860">
    <property type="entry name" value="SH2_dom_sf"/>
</dbReference>
<evidence type="ECO:0000313" key="5">
    <source>
        <dbReference type="Proteomes" id="UP000279833"/>
    </source>
</evidence>
<keyword evidence="1 2" id="KW-0727">SH2 domain</keyword>
<dbReference type="GO" id="GO:0005925">
    <property type="term" value="C:focal adhesion"/>
    <property type="evidence" value="ECO:0007669"/>
    <property type="project" value="TreeGrafter"/>
</dbReference>
<dbReference type="PROSITE" id="PS50001">
    <property type="entry name" value="SH2"/>
    <property type="match status" value="1"/>
</dbReference>
<evidence type="ECO:0000313" key="6">
    <source>
        <dbReference type="WBParaSite" id="SCUD_0000105501-mRNA-1"/>
    </source>
</evidence>
<reference evidence="4 5" key="2">
    <citation type="submission" date="2018-11" db="EMBL/GenBank/DDBJ databases">
        <authorList>
            <consortium name="Pathogen Informatics"/>
        </authorList>
    </citation>
    <scope>NUCLEOTIDE SEQUENCE [LARGE SCALE GENOMIC DNA]</scope>
    <source>
        <strain evidence="4">Dakar</strain>
        <strain evidence="5">Dakar, Senegal</strain>
    </source>
</reference>
<name>A0A183JEE3_9TREM</name>
<dbReference type="SUPFAM" id="SSF50729">
    <property type="entry name" value="PH domain-like"/>
    <property type="match status" value="1"/>
</dbReference>
<dbReference type="Proteomes" id="UP000279833">
    <property type="component" value="Unassembled WGS sequence"/>
</dbReference>
<dbReference type="Gene3D" id="2.30.29.30">
    <property type="entry name" value="Pleckstrin-homology domain (PH domain)/Phosphotyrosine-binding domain (PTB)"/>
    <property type="match status" value="1"/>
</dbReference>
<dbReference type="Gene3D" id="3.30.505.10">
    <property type="entry name" value="SH2 domain"/>
    <property type="match status" value="1"/>
</dbReference>
<dbReference type="EMBL" id="UZAK01000810">
    <property type="protein sequence ID" value="VDO65322.1"/>
    <property type="molecule type" value="Genomic_DNA"/>
</dbReference>
<organism evidence="6">
    <name type="scientific">Schistosoma curassoni</name>
    <dbReference type="NCBI Taxonomy" id="6186"/>
    <lineage>
        <taxon>Eukaryota</taxon>
        <taxon>Metazoa</taxon>
        <taxon>Spiralia</taxon>
        <taxon>Lophotrochozoa</taxon>
        <taxon>Platyhelminthes</taxon>
        <taxon>Trematoda</taxon>
        <taxon>Digenea</taxon>
        <taxon>Strigeidida</taxon>
        <taxon>Schistosomatoidea</taxon>
        <taxon>Schistosomatidae</taxon>
        <taxon>Schistosoma</taxon>
    </lineage>
</organism>
<dbReference type="PANTHER" id="PTHR45734:SF10">
    <property type="entry name" value="BLISTERY, ISOFORM A"/>
    <property type="match status" value="1"/>
</dbReference>
<evidence type="ECO:0000256" key="2">
    <source>
        <dbReference type="PROSITE-ProRule" id="PRU00191"/>
    </source>
</evidence>
<accession>A0A183JEE3</accession>
<dbReference type="AlphaFoldDB" id="A0A183JEE3"/>
<dbReference type="WBParaSite" id="SCUD_0000105501-mRNA-1">
    <property type="protein sequence ID" value="SCUD_0000105501-mRNA-1"/>
    <property type="gene ID" value="SCUD_0000105501"/>
</dbReference>
<dbReference type="InterPro" id="IPR000980">
    <property type="entry name" value="SH2"/>
</dbReference>
<evidence type="ECO:0000313" key="4">
    <source>
        <dbReference type="EMBL" id="VDO65322.1"/>
    </source>
</evidence>
<evidence type="ECO:0000256" key="1">
    <source>
        <dbReference type="ARBA" id="ARBA00022999"/>
    </source>
</evidence>